<comment type="caution">
    <text evidence="1">The sequence shown here is derived from an EMBL/GenBank/DDBJ whole genome shotgun (WGS) entry which is preliminary data.</text>
</comment>
<accession>A0A3S5B9A5</accession>
<evidence type="ECO:0000313" key="2">
    <source>
        <dbReference type="Proteomes" id="UP000784294"/>
    </source>
</evidence>
<dbReference type="AlphaFoldDB" id="A0A3S5B9A5"/>
<evidence type="ECO:0000313" key="1">
    <source>
        <dbReference type="EMBL" id="VEL37506.1"/>
    </source>
</evidence>
<protein>
    <submittedName>
        <fullName evidence="1">Uncharacterized protein</fullName>
    </submittedName>
</protein>
<dbReference type="EMBL" id="CAAALY010255192">
    <property type="protein sequence ID" value="VEL37506.1"/>
    <property type="molecule type" value="Genomic_DNA"/>
</dbReference>
<name>A0A3S5B9A5_9PLAT</name>
<dbReference type="Proteomes" id="UP000784294">
    <property type="component" value="Unassembled WGS sequence"/>
</dbReference>
<gene>
    <name evidence="1" type="ORF">PXEA_LOCUS30946</name>
</gene>
<proteinExistence type="predicted"/>
<sequence length="79" mass="8858">MQEAKISYSSDYLYRPESGLAPRDAWKSHLWFAFFSSPSATLEHPLNYGHHVFLTMEGQLGSLEEVGQGGYEMANGALF</sequence>
<organism evidence="1 2">
    <name type="scientific">Protopolystoma xenopodis</name>
    <dbReference type="NCBI Taxonomy" id="117903"/>
    <lineage>
        <taxon>Eukaryota</taxon>
        <taxon>Metazoa</taxon>
        <taxon>Spiralia</taxon>
        <taxon>Lophotrochozoa</taxon>
        <taxon>Platyhelminthes</taxon>
        <taxon>Monogenea</taxon>
        <taxon>Polyopisthocotylea</taxon>
        <taxon>Polystomatidea</taxon>
        <taxon>Polystomatidae</taxon>
        <taxon>Protopolystoma</taxon>
    </lineage>
</organism>
<reference evidence="1" key="1">
    <citation type="submission" date="2018-11" db="EMBL/GenBank/DDBJ databases">
        <authorList>
            <consortium name="Pathogen Informatics"/>
        </authorList>
    </citation>
    <scope>NUCLEOTIDE SEQUENCE</scope>
</reference>
<keyword evidence="2" id="KW-1185">Reference proteome</keyword>